<dbReference type="UniPathway" id="UPA00331">
    <property type="reaction ID" value="UER00451"/>
</dbReference>
<dbReference type="STRING" id="1569628.A0A316UZT3"/>
<evidence type="ECO:0000313" key="7">
    <source>
        <dbReference type="EMBL" id="PWN30810.1"/>
    </source>
</evidence>
<feature type="compositionally biased region" description="Polar residues" evidence="6">
    <location>
        <begin position="1"/>
        <end position="13"/>
    </location>
</feature>
<comment type="similarity">
    <text evidence="2">Belongs to the eukaryotic AdoMetDC family.</text>
</comment>
<dbReference type="SUPFAM" id="SSF56276">
    <property type="entry name" value="S-adenosylmethionine decarboxylase"/>
    <property type="match status" value="1"/>
</dbReference>
<keyword evidence="8" id="KW-1185">Reference proteome</keyword>
<gene>
    <name evidence="7" type="ORF">BDZ90DRAFT_25123</name>
</gene>
<dbReference type="EMBL" id="KZ819662">
    <property type="protein sequence ID" value="PWN30810.1"/>
    <property type="molecule type" value="Genomic_DNA"/>
</dbReference>
<dbReference type="Pfam" id="PF01536">
    <property type="entry name" value="SAM_decarbox"/>
    <property type="match status" value="1"/>
</dbReference>
<feature type="coiled-coil region" evidence="5">
    <location>
        <begin position="57"/>
        <end position="84"/>
    </location>
</feature>
<dbReference type="RefSeq" id="XP_025365422.1">
    <property type="nucleotide sequence ID" value="XM_025507725.1"/>
</dbReference>
<dbReference type="InterPro" id="IPR018166">
    <property type="entry name" value="S-AdoMet_deCO2ase_CS"/>
</dbReference>
<dbReference type="GO" id="GO:0006597">
    <property type="term" value="P:spermine biosynthetic process"/>
    <property type="evidence" value="ECO:0007669"/>
    <property type="project" value="TreeGrafter"/>
</dbReference>
<accession>A0A316UZT3</accession>
<feature type="region of interest" description="Disordered" evidence="6">
    <location>
        <begin position="1"/>
        <end position="49"/>
    </location>
</feature>
<protein>
    <submittedName>
        <fullName evidence="7">S-adenosylmethionine decarboxylase</fullName>
    </submittedName>
</protein>
<organism evidence="7 8">
    <name type="scientific">Jaminaea rosea</name>
    <dbReference type="NCBI Taxonomy" id="1569628"/>
    <lineage>
        <taxon>Eukaryota</taxon>
        <taxon>Fungi</taxon>
        <taxon>Dikarya</taxon>
        <taxon>Basidiomycota</taxon>
        <taxon>Ustilaginomycotina</taxon>
        <taxon>Exobasidiomycetes</taxon>
        <taxon>Microstromatales</taxon>
        <taxon>Microstromatales incertae sedis</taxon>
        <taxon>Jaminaea</taxon>
    </lineage>
</organism>
<dbReference type="Gene3D" id="3.60.90.10">
    <property type="entry name" value="S-adenosylmethionine decarboxylase"/>
    <property type="match status" value="1"/>
</dbReference>
<dbReference type="GO" id="GO:0008295">
    <property type="term" value="P:spermidine biosynthetic process"/>
    <property type="evidence" value="ECO:0007669"/>
    <property type="project" value="UniProtKB-KW"/>
</dbReference>
<evidence type="ECO:0000256" key="5">
    <source>
        <dbReference type="SAM" id="Coils"/>
    </source>
</evidence>
<proteinExistence type="inferred from homology"/>
<feature type="region of interest" description="Disordered" evidence="6">
    <location>
        <begin position="243"/>
        <end position="270"/>
    </location>
</feature>
<feature type="compositionally biased region" description="Polar residues" evidence="6">
    <location>
        <begin position="22"/>
        <end position="34"/>
    </location>
</feature>
<dbReference type="InterPro" id="IPR016067">
    <property type="entry name" value="S-AdoMet_deCO2ase_core"/>
</dbReference>
<evidence type="ECO:0000256" key="4">
    <source>
        <dbReference type="ARBA" id="ARBA00023115"/>
    </source>
</evidence>
<dbReference type="PANTHER" id="PTHR11570">
    <property type="entry name" value="S-ADENOSYLMETHIONINE DECARBOXYLASE"/>
    <property type="match status" value="1"/>
</dbReference>
<dbReference type="OrthoDB" id="1068353at2759"/>
<feature type="compositionally biased region" description="Polar residues" evidence="6">
    <location>
        <begin position="243"/>
        <end position="252"/>
    </location>
</feature>
<name>A0A316UZT3_9BASI</name>
<dbReference type="Proteomes" id="UP000245884">
    <property type="component" value="Unassembled WGS sequence"/>
</dbReference>
<dbReference type="GO" id="GO:0004014">
    <property type="term" value="F:adenosylmethionine decarboxylase activity"/>
    <property type="evidence" value="ECO:0007669"/>
    <property type="project" value="InterPro"/>
</dbReference>
<dbReference type="AlphaFoldDB" id="A0A316UZT3"/>
<dbReference type="GeneID" id="37029548"/>
<dbReference type="GO" id="GO:0005829">
    <property type="term" value="C:cytosol"/>
    <property type="evidence" value="ECO:0007669"/>
    <property type="project" value="TreeGrafter"/>
</dbReference>
<comment type="pathway">
    <text evidence="1">Amine and polyamine biosynthesis; S-adenosylmethioninamine biosynthesis; S-adenosylmethioninamine from S-adenosyl-L-methionine: step 1/1.</text>
</comment>
<sequence length="588" mass="63790">MTASVARSPTLTPFRNDGIVPQLSQSPPTRSSLHNHNHNGVPHPQNVQRFAAPTKGLDSADLEAQRQEKAEVLAEEEARALDRKQDFNAIAAATIVGAKDQAKTNAIVPVVSAPDVDPQGPFEGPEKLMELWFADCPELLPEGSLSEHFSIVQDEEGNTLPGATPRRRLGLRAVSRPLWEEMLDLVHCKVLSVIEGDDFDAYLLSESSMFVFPHKIILKTCGTTTLLLGLQRILELARSALSGSTSFPTVTPTPAEPYEAQSSPSEDSRKSLGALVRQCFYSRKSFMFPERQKGPHRDWMLEVQLLDAFFADGSAYTVGKMNGDHWLLYMCCPGDKEEEAADSPPAQLAVQRPLHLPSPGSIDAANDQTLEILMTHLSSRSCSRFNFPPEMAVPSASTGAGASSDRGHLLGLDLSSKLGLIDMFPNTIIDAFAFEPCGYSANAVIPASAGCSAGYWTIHVTPEEDSSYASFETNVRLPSNGKGEADEPGMAMNTTALIGQVAKIFEAGKMSITLFSSRQANDDDSSDDEAASDEARDVYDLTTLKLPGYARKDRIAYEFDSYDLVFVHFEALPSSVGALEGQKDIATA</sequence>
<dbReference type="PROSITE" id="PS01336">
    <property type="entry name" value="ADOMETDC"/>
    <property type="match status" value="1"/>
</dbReference>
<evidence type="ECO:0000313" key="8">
    <source>
        <dbReference type="Proteomes" id="UP000245884"/>
    </source>
</evidence>
<evidence type="ECO:0000256" key="6">
    <source>
        <dbReference type="SAM" id="MobiDB-lite"/>
    </source>
</evidence>
<evidence type="ECO:0000256" key="3">
    <source>
        <dbReference type="ARBA" id="ARBA00023066"/>
    </source>
</evidence>
<dbReference type="InterPro" id="IPR048283">
    <property type="entry name" value="AdoMetDC-like"/>
</dbReference>
<evidence type="ECO:0000256" key="1">
    <source>
        <dbReference type="ARBA" id="ARBA00004911"/>
    </source>
</evidence>
<dbReference type="PANTHER" id="PTHR11570:SF0">
    <property type="entry name" value="S-ADENOSYLMETHIONINE DECARBOXYLASE PROENZYME"/>
    <property type="match status" value="1"/>
</dbReference>
<keyword evidence="5" id="KW-0175">Coiled coil</keyword>
<reference evidence="7 8" key="1">
    <citation type="journal article" date="2018" name="Mol. Biol. Evol.">
        <title>Broad Genomic Sampling Reveals a Smut Pathogenic Ancestry of the Fungal Clade Ustilaginomycotina.</title>
        <authorList>
            <person name="Kijpornyongpan T."/>
            <person name="Mondo S.J."/>
            <person name="Barry K."/>
            <person name="Sandor L."/>
            <person name="Lee J."/>
            <person name="Lipzen A."/>
            <person name="Pangilinan J."/>
            <person name="LaButti K."/>
            <person name="Hainaut M."/>
            <person name="Henrissat B."/>
            <person name="Grigoriev I.V."/>
            <person name="Spatafora J.W."/>
            <person name="Aime M.C."/>
        </authorList>
    </citation>
    <scope>NUCLEOTIDE SEQUENCE [LARGE SCALE GENOMIC DNA]</scope>
    <source>
        <strain evidence="7 8">MCA 5214</strain>
    </source>
</reference>
<keyword evidence="4" id="KW-0620">Polyamine biosynthesis</keyword>
<keyword evidence="3" id="KW-0745">Spermidine biosynthesis</keyword>
<evidence type="ECO:0000256" key="2">
    <source>
        <dbReference type="ARBA" id="ARBA00008466"/>
    </source>
</evidence>